<feature type="domain" description="Retroviral polymerase SH3-like" evidence="3">
    <location>
        <begin position="48"/>
        <end position="81"/>
    </location>
</feature>
<reference evidence="4" key="1">
    <citation type="submission" date="2020-06" db="EMBL/GenBank/DDBJ databases">
        <authorList>
            <person name="Li T."/>
            <person name="Hu X."/>
            <person name="Zhang T."/>
            <person name="Song X."/>
            <person name="Zhang H."/>
            <person name="Dai N."/>
            <person name="Sheng W."/>
            <person name="Hou X."/>
            <person name="Wei L."/>
        </authorList>
    </citation>
    <scope>NUCLEOTIDE SEQUENCE</scope>
    <source>
        <strain evidence="4">KEN8</strain>
        <tissue evidence="4">Leaf</tissue>
    </source>
</reference>
<dbReference type="InterPro" id="IPR043502">
    <property type="entry name" value="DNA/RNA_pol_sf"/>
</dbReference>
<organism evidence="4">
    <name type="scientific">Sesamum calycinum</name>
    <dbReference type="NCBI Taxonomy" id="2727403"/>
    <lineage>
        <taxon>Eukaryota</taxon>
        <taxon>Viridiplantae</taxon>
        <taxon>Streptophyta</taxon>
        <taxon>Embryophyta</taxon>
        <taxon>Tracheophyta</taxon>
        <taxon>Spermatophyta</taxon>
        <taxon>Magnoliopsida</taxon>
        <taxon>eudicotyledons</taxon>
        <taxon>Gunneridae</taxon>
        <taxon>Pentapetalae</taxon>
        <taxon>asterids</taxon>
        <taxon>lamiids</taxon>
        <taxon>Lamiales</taxon>
        <taxon>Pedaliaceae</taxon>
        <taxon>Sesamum</taxon>
    </lineage>
</organism>
<dbReference type="AlphaFoldDB" id="A0AAW2KMV3"/>
<gene>
    <name evidence="4" type="ORF">Scaly_2561400</name>
</gene>
<sequence>MKSCITDQLITLWFGLLDVLLLPRMFYLRNQNLRKEHTDVFSLDMLFGQKGYKLYDLDDKVLFVSRDVVFHEGIFPYKNTPDSSNEFPFPVAVRDEDSTSNQTTSVPMHDSAPINYVDSPHQSSLHNFNPLPEDNSSVPVLRRSSRQGTKPCWMNDLCAVLPMMLMLKADGSIHRYKAWLVATGYNQIEGIDYIESFSPVAKSVTVRLFFAIAAASNWHIHQMDVNNAFLHGYLEEEIYMSPPDGYCLPPGHVCRLKRSLYGLKQASRQWNQEFTTQIVAFGFIQSKHDYCLFMKKSGDSFLVLLLYVDDILVAGTSAELITEVKNYLNRLFTIKDLGVAKYFLGLEVARSPQGIVVTQTKYIKDIVTDTGLANTPMLVSNLVSTCKILANNI</sequence>
<feature type="transmembrane region" description="Helical" evidence="1">
    <location>
        <begin position="9"/>
        <end position="27"/>
    </location>
</feature>
<evidence type="ECO:0000259" key="3">
    <source>
        <dbReference type="Pfam" id="PF25597"/>
    </source>
</evidence>
<dbReference type="EMBL" id="JACGWM010000353">
    <property type="protein sequence ID" value="KAL0307506.1"/>
    <property type="molecule type" value="Genomic_DNA"/>
</dbReference>
<reference evidence="4" key="2">
    <citation type="journal article" date="2024" name="Plant">
        <title>Genomic evolution and insights into agronomic trait innovations of Sesamum species.</title>
        <authorList>
            <person name="Miao H."/>
            <person name="Wang L."/>
            <person name="Qu L."/>
            <person name="Liu H."/>
            <person name="Sun Y."/>
            <person name="Le M."/>
            <person name="Wang Q."/>
            <person name="Wei S."/>
            <person name="Zheng Y."/>
            <person name="Lin W."/>
            <person name="Duan Y."/>
            <person name="Cao H."/>
            <person name="Xiong S."/>
            <person name="Wang X."/>
            <person name="Wei L."/>
            <person name="Li C."/>
            <person name="Ma Q."/>
            <person name="Ju M."/>
            <person name="Zhao R."/>
            <person name="Li G."/>
            <person name="Mu C."/>
            <person name="Tian Q."/>
            <person name="Mei H."/>
            <person name="Zhang T."/>
            <person name="Gao T."/>
            <person name="Zhang H."/>
        </authorList>
    </citation>
    <scope>NUCLEOTIDE SEQUENCE</scope>
    <source>
        <strain evidence="4">KEN8</strain>
    </source>
</reference>
<protein>
    <submittedName>
        <fullName evidence="4">Retrovirus-related Pol polyprotein from transposon RE2</fullName>
    </submittedName>
</protein>
<evidence type="ECO:0000313" key="4">
    <source>
        <dbReference type="EMBL" id="KAL0307506.1"/>
    </source>
</evidence>
<dbReference type="InterPro" id="IPR057670">
    <property type="entry name" value="SH3_retrovirus"/>
</dbReference>
<dbReference type="InterPro" id="IPR013103">
    <property type="entry name" value="RVT_2"/>
</dbReference>
<keyword evidence="1" id="KW-0472">Membrane</keyword>
<name>A0AAW2KMV3_9LAMI</name>
<keyword evidence="1" id="KW-0812">Transmembrane</keyword>
<evidence type="ECO:0000259" key="2">
    <source>
        <dbReference type="Pfam" id="PF07727"/>
    </source>
</evidence>
<evidence type="ECO:0000256" key="1">
    <source>
        <dbReference type="SAM" id="Phobius"/>
    </source>
</evidence>
<feature type="domain" description="Reverse transcriptase Ty1/copia-type" evidence="2">
    <location>
        <begin position="173"/>
        <end position="375"/>
    </location>
</feature>
<dbReference type="PANTHER" id="PTHR43383">
    <property type="entry name" value="NODULIN 6"/>
    <property type="match status" value="1"/>
</dbReference>
<dbReference type="PANTHER" id="PTHR43383:SF2">
    <property type="entry name" value="AMIDOHYDROLASE 2 FAMILY PROTEIN"/>
    <property type="match status" value="1"/>
</dbReference>
<comment type="caution">
    <text evidence="4">The sequence shown here is derived from an EMBL/GenBank/DDBJ whole genome shotgun (WGS) entry which is preliminary data.</text>
</comment>
<dbReference type="Pfam" id="PF25597">
    <property type="entry name" value="SH3_retrovirus"/>
    <property type="match status" value="1"/>
</dbReference>
<keyword evidence="1" id="KW-1133">Transmembrane helix</keyword>
<accession>A0AAW2KMV3</accession>
<dbReference type="Pfam" id="PF07727">
    <property type="entry name" value="RVT_2"/>
    <property type="match status" value="1"/>
</dbReference>
<dbReference type="SUPFAM" id="SSF56672">
    <property type="entry name" value="DNA/RNA polymerases"/>
    <property type="match status" value="1"/>
</dbReference>
<proteinExistence type="predicted"/>